<comment type="caution">
    <text evidence="2">The sequence shown here is derived from an EMBL/GenBank/DDBJ whole genome shotgun (WGS) entry which is preliminary data.</text>
</comment>
<dbReference type="SUPFAM" id="SSF89155">
    <property type="entry name" value="TorD-like"/>
    <property type="match status" value="1"/>
</dbReference>
<dbReference type="InterPro" id="IPR020945">
    <property type="entry name" value="DMSO/NO3_reduct_chaperone"/>
</dbReference>
<dbReference type="PANTHER" id="PTHR43680">
    <property type="entry name" value="NITRATE REDUCTASE MOLYBDENUM COFACTOR ASSEMBLY CHAPERONE"/>
    <property type="match status" value="1"/>
</dbReference>
<reference evidence="2 3" key="1">
    <citation type="submission" date="2020-10" db="EMBL/GenBank/DDBJ databases">
        <title>Genome sequences of Pseudomonas isolates.</title>
        <authorList>
            <person name="Wessels L."/>
            <person name="Reich F."/>
            <person name="Hammerl J."/>
        </authorList>
    </citation>
    <scope>NUCLEOTIDE SEQUENCE [LARGE SCALE GENOMIC DNA]</scope>
    <source>
        <strain evidence="2 3">20-MO00624-0</strain>
    </source>
</reference>
<keyword evidence="1" id="KW-0534">Nitrate assimilation</keyword>
<name>A0ABS0FRB3_PSELU</name>
<dbReference type="InterPro" id="IPR003765">
    <property type="entry name" value="NO3_reductase_chaperone_NarJ"/>
</dbReference>
<gene>
    <name evidence="2" type="primary">narJ</name>
    <name evidence="2" type="ORF">IRZ65_19320</name>
</gene>
<protein>
    <submittedName>
        <fullName evidence="2">Nitrate reductase molybdenum cofactor assembly chaperone</fullName>
    </submittedName>
</protein>
<proteinExistence type="predicted"/>
<dbReference type="EMBL" id="JADMCD010000012">
    <property type="protein sequence ID" value="MBF8642824.1"/>
    <property type="molecule type" value="Genomic_DNA"/>
</dbReference>
<dbReference type="PANTHER" id="PTHR43680:SF2">
    <property type="entry name" value="NITRATE REDUCTASE MOLYBDENUM COFACTOR ASSEMBLY CHAPERONE NARJ"/>
    <property type="match status" value="1"/>
</dbReference>
<keyword evidence="3" id="KW-1185">Reference proteome</keyword>
<evidence type="ECO:0000256" key="1">
    <source>
        <dbReference type="ARBA" id="ARBA00023063"/>
    </source>
</evidence>
<evidence type="ECO:0000313" key="3">
    <source>
        <dbReference type="Proteomes" id="UP000626180"/>
    </source>
</evidence>
<evidence type="ECO:0000313" key="2">
    <source>
        <dbReference type="EMBL" id="MBF8642824.1"/>
    </source>
</evidence>
<organism evidence="2 3">
    <name type="scientific">Pseudomonas luteola</name>
    <dbReference type="NCBI Taxonomy" id="47886"/>
    <lineage>
        <taxon>Bacteria</taxon>
        <taxon>Pseudomonadati</taxon>
        <taxon>Pseudomonadota</taxon>
        <taxon>Gammaproteobacteria</taxon>
        <taxon>Pseudomonadales</taxon>
        <taxon>Pseudomonadaceae</taxon>
        <taxon>Pseudomonas</taxon>
    </lineage>
</organism>
<accession>A0ABS0FRB3</accession>
<dbReference type="NCBIfam" id="TIGR00684">
    <property type="entry name" value="narJ"/>
    <property type="match status" value="1"/>
</dbReference>
<dbReference type="InterPro" id="IPR036411">
    <property type="entry name" value="TorD-like_sf"/>
</dbReference>
<sequence>MMITCKALAGLLLYPDQALMEALPDIRYILNDSPLPVTQRDQVIAFCDHLAATDPIQAQGNYVSLFDGGSRSLSLYLFGHVHGDSRDRGQAMANLVEDYRAVGLELSGDELPDFLPVFLEYVSCHAPSDAAVLLGEIVEIVALLASRLEKRETPYAAVLRAIEALGSRPADAEVVASRLAEGEQEDTPEALDARYEEAPVSFMEPVAADSACSNAAALVAQFERDVQVSPIRLIER</sequence>
<dbReference type="Proteomes" id="UP000626180">
    <property type="component" value="Unassembled WGS sequence"/>
</dbReference>
<dbReference type="Pfam" id="PF02613">
    <property type="entry name" value="Nitrate_red_del"/>
    <property type="match status" value="1"/>
</dbReference>
<dbReference type="Gene3D" id="1.10.3480.10">
    <property type="entry name" value="TorD-like"/>
    <property type="match status" value="1"/>
</dbReference>